<dbReference type="InterPro" id="IPR020904">
    <property type="entry name" value="Sc_DH/Rdtase_CS"/>
</dbReference>
<evidence type="ECO:0000256" key="1">
    <source>
        <dbReference type="ARBA" id="ARBA00006484"/>
    </source>
</evidence>
<dbReference type="RefSeq" id="WP_149854001.1">
    <property type="nucleotide sequence ID" value="NZ_VUOB01000071.1"/>
</dbReference>
<dbReference type="PROSITE" id="PS00061">
    <property type="entry name" value="ADH_SHORT"/>
    <property type="match status" value="1"/>
</dbReference>
<comment type="similarity">
    <text evidence="1">Belongs to the short-chain dehydrogenases/reductases (SDR) family.</text>
</comment>
<dbReference type="PANTHER" id="PTHR43639:SF1">
    <property type="entry name" value="SHORT-CHAIN DEHYDROGENASE_REDUCTASE FAMILY PROTEIN"/>
    <property type="match status" value="1"/>
</dbReference>
<dbReference type="OrthoDB" id="9803333at2"/>
<dbReference type="PRINTS" id="PR00081">
    <property type="entry name" value="GDHRDH"/>
</dbReference>
<proteinExistence type="inferred from homology"/>
<dbReference type="GO" id="GO:0016491">
    <property type="term" value="F:oxidoreductase activity"/>
    <property type="evidence" value="ECO:0007669"/>
    <property type="project" value="UniProtKB-KW"/>
</dbReference>
<dbReference type="FunFam" id="3.40.50.720:FF:000084">
    <property type="entry name" value="Short-chain dehydrogenase reductase"/>
    <property type="match status" value="1"/>
</dbReference>
<dbReference type="PRINTS" id="PR00080">
    <property type="entry name" value="SDRFAMILY"/>
</dbReference>
<dbReference type="Gene3D" id="3.40.50.720">
    <property type="entry name" value="NAD(P)-binding Rossmann-like Domain"/>
    <property type="match status" value="1"/>
</dbReference>
<organism evidence="3 4">
    <name type="scientific">Solihabitans fulvus</name>
    <dbReference type="NCBI Taxonomy" id="1892852"/>
    <lineage>
        <taxon>Bacteria</taxon>
        <taxon>Bacillati</taxon>
        <taxon>Actinomycetota</taxon>
        <taxon>Actinomycetes</taxon>
        <taxon>Pseudonocardiales</taxon>
        <taxon>Pseudonocardiaceae</taxon>
        <taxon>Solihabitans</taxon>
    </lineage>
</organism>
<dbReference type="Proteomes" id="UP000323454">
    <property type="component" value="Unassembled WGS sequence"/>
</dbReference>
<evidence type="ECO:0000313" key="4">
    <source>
        <dbReference type="Proteomes" id="UP000323454"/>
    </source>
</evidence>
<name>A0A5B2WLP0_9PSEU</name>
<dbReference type="SUPFAM" id="SSF51735">
    <property type="entry name" value="NAD(P)-binding Rossmann-fold domains"/>
    <property type="match status" value="1"/>
</dbReference>
<accession>A0A5B2WLP0</accession>
<gene>
    <name evidence="3" type="ORF">F0L68_34040</name>
</gene>
<reference evidence="3 4" key="1">
    <citation type="submission" date="2019-09" db="EMBL/GenBank/DDBJ databases">
        <title>Goodfellowia gen. nov., a new genus of the Pseudonocardineae related to Actinoalloteichus, containing Goodfellowia coeruleoviolacea gen. nov., comb. nov. gen. nov., comb. nov.</title>
        <authorList>
            <person name="Labeda D."/>
        </authorList>
    </citation>
    <scope>NUCLEOTIDE SEQUENCE [LARGE SCALE GENOMIC DNA]</scope>
    <source>
        <strain evidence="3 4">AN110305</strain>
    </source>
</reference>
<dbReference type="EMBL" id="VUOB01000071">
    <property type="protein sequence ID" value="KAA2252913.1"/>
    <property type="molecule type" value="Genomic_DNA"/>
</dbReference>
<evidence type="ECO:0000313" key="3">
    <source>
        <dbReference type="EMBL" id="KAA2252913.1"/>
    </source>
</evidence>
<keyword evidence="4" id="KW-1185">Reference proteome</keyword>
<protein>
    <submittedName>
        <fullName evidence="3">SDR family oxidoreductase</fullName>
    </submittedName>
</protein>
<evidence type="ECO:0000256" key="2">
    <source>
        <dbReference type="ARBA" id="ARBA00023002"/>
    </source>
</evidence>
<keyword evidence="2" id="KW-0560">Oxidoreductase</keyword>
<sequence length="257" mass="25737">MTGLTGRTALVTGASRGIGKAIAQRLAADGALVAVHYGSNEAAAAATVAEIRDAGGRAFPVRADLGSAAGVDELFTGLEAGLAGQRLDILVNNAGGGGMGGSVEHTTAEEFHELFAVNVAAPFLIVQRALPLMRDGGRIVNISSCAPRLAVPAQAAYAMSKGALDVLGRTLAAQLGPRGITVNSVAPGAVDTDGTAYLREHPEAAAGITSITALGRIGRPADIADVVGFLASDDARWVTANIIDATGGTFLSPATGN</sequence>
<dbReference type="InterPro" id="IPR002347">
    <property type="entry name" value="SDR_fam"/>
</dbReference>
<dbReference type="InterPro" id="IPR036291">
    <property type="entry name" value="NAD(P)-bd_dom_sf"/>
</dbReference>
<dbReference type="PANTHER" id="PTHR43639">
    <property type="entry name" value="OXIDOREDUCTASE, SHORT-CHAIN DEHYDROGENASE/REDUCTASE FAMILY (AFU_ORTHOLOGUE AFUA_5G02870)"/>
    <property type="match status" value="1"/>
</dbReference>
<dbReference type="AlphaFoldDB" id="A0A5B2WLP0"/>
<comment type="caution">
    <text evidence="3">The sequence shown here is derived from an EMBL/GenBank/DDBJ whole genome shotgun (WGS) entry which is preliminary data.</text>
</comment>
<reference evidence="3 4" key="2">
    <citation type="submission" date="2019-09" db="EMBL/GenBank/DDBJ databases">
        <authorList>
            <person name="Jin C."/>
        </authorList>
    </citation>
    <scope>NUCLEOTIDE SEQUENCE [LARGE SCALE GENOMIC DNA]</scope>
    <source>
        <strain evidence="3 4">AN110305</strain>
    </source>
</reference>
<dbReference type="Pfam" id="PF13561">
    <property type="entry name" value="adh_short_C2"/>
    <property type="match status" value="1"/>
</dbReference>